<feature type="transmembrane region" description="Helical" evidence="1">
    <location>
        <begin position="259"/>
        <end position="277"/>
    </location>
</feature>
<protein>
    <submittedName>
        <fullName evidence="2">Low temperature requirement protein A</fullName>
    </submittedName>
</protein>
<feature type="transmembrane region" description="Helical" evidence="1">
    <location>
        <begin position="44"/>
        <end position="65"/>
    </location>
</feature>
<feature type="transmembrane region" description="Helical" evidence="1">
    <location>
        <begin position="220"/>
        <end position="239"/>
    </location>
</feature>
<feature type="transmembrane region" description="Helical" evidence="1">
    <location>
        <begin position="289"/>
        <end position="312"/>
    </location>
</feature>
<comment type="caution">
    <text evidence="2">The sequence shown here is derived from an EMBL/GenBank/DDBJ whole genome shotgun (WGS) entry which is preliminary data.</text>
</comment>
<keyword evidence="1" id="KW-0812">Transmembrane</keyword>
<dbReference type="Proteomes" id="UP000272464">
    <property type="component" value="Unassembled WGS sequence"/>
</dbReference>
<accession>A0A3S1JNW6</accession>
<dbReference type="PANTHER" id="PTHR36840">
    <property type="entry name" value="BLL5714 PROTEIN"/>
    <property type="match status" value="1"/>
</dbReference>
<dbReference type="PANTHER" id="PTHR36840:SF1">
    <property type="entry name" value="BLL5714 PROTEIN"/>
    <property type="match status" value="1"/>
</dbReference>
<feature type="transmembrane region" description="Helical" evidence="1">
    <location>
        <begin position="347"/>
        <end position="363"/>
    </location>
</feature>
<dbReference type="OrthoDB" id="9798526at2"/>
<feature type="transmembrane region" description="Helical" evidence="1">
    <location>
        <begin position="136"/>
        <end position="154"/>
    </location>
</feature>
<evidence type="ECO:0000313" key="3">
    <source>
        <dbReference type="Proteomes" id="UP000272464"/>
    </source>
</evidence>
<sequence>MKLINPKKVTWLELFYDLIYVVAVSITAHVLAESHGGLISGEAIMKYPLIFIPLWWAWTGFTLYVNRFGQDNLAQRVVYFIQMLFVIIMAAGINIDFESHYLLFMLGYVGIRMSTVFMYVRTWIRSDAAKRRVARYLALSFLTGTLISFSSVLFPGLMKFYVLYLGIFLEIALPLAGRHILRQMPVHHHHLVERYGLATIILLGETILVIVDTIRHHPITLQSGFELLLGFFITVSIWWHYFETSEQVEQTGDGAGHRVIYGHLFTFMSLGIISNVIRYAMSHELALGPFAWLALAGLAMYVLSMAVIFSPLQNKKSLQIFSRLGYNLAALVLCGIILLLLPSILKVYMALTLFFIVHTLIALRRLGKRIQRDANSNGSTFFS</sequence>
<feature type="transmembrane region" description="Helical" evidence="1">
    <location>
        <begin position="160"/>
        <end position="181"/>
    </location>
</feature>
<feature type="transmembrane region" description="Helical" evidence="1">
    <location>
        <begin position="101"/>
        <end position="124"/>
    </location>
</feature>
<dbReference type="AlphaFoldDB" id="A0A3S1JNW6"/>
<keyword evidence="1" id="KW-0472">Membrane</keyword>
<dbReference type="EMBL" id="RZNX01000003">
    <property type="protein sequence ID" value="RUT31723.1"/>
    <property type="molecule type" value="Genomic_DNA"/>
</dbReference>
<feature type="transmembrane region" description="Helical" evidence="1">
    <location>
        <begin position="77"/>
        <end position="95"/>
    </location>
</feature>
<dbReference type="Pfam" id="PF06772">
    <property type="entry name" value="LtrA"/>
    <property type="match status" value="1"/>
</dbReference>
<reference evidence="2 3" key="1">
    <citation type="submission" date="2018-12" db="EMBL/GenBank/DDBJ databases">
        <authorList>
            <person name="Sun L."/>
            <person name="Chen Z."/>
        </authorList>
    </citation>
    <scope>NUCLEOTIDE SEQUENCE [LARGE SCALE GENOMIC DNA]</scope>
    <source>
        <strain evidence="2 3">3-5-3</strain>
    </source>
</reference>
<evidence type="ECO:0000313" key="2">
    <source>
        <dbReference type="EMBL" id="RUT31723.1"/>
    </source>
</evidence>
<proteinExistence type="predicted"/>
<gene>
    <name evidence="2" type="ORF">EJP77_10055</name>
</gene>
<keyword evidence="3" id="KW-1185">Reference proteome</keyword>
<organism evidence="2 3">
    <name type="scientific">Paenibacillus zeisoli</name>
    <dbReference type="NCBI Taxonomy" id="2496267"/>
    <lineage>
        <taxon>Bacteria</taxon>
        <taxon>Bacillati</taxon>
        <taxon>Bacillota</taxon>
        <taxon>Bacilli</taxon>
        <taxon>Bacillales</taxon>
        <taxon>Paenibacillaceae</taxon>
        <taxon>Paenibacillus</taxon>
    </lineage>
</organism>
<feature type="transmembrane region" description="Helical" evidence="1">
    <location>
        <begin position="12"/>
        <end position="32"/>
    </location>
</feature>
<name>A0A3S1JNW6_9BACL</name>
<evidence type="ECO:0000256" key="1">
    <source>
        <dbReference type="SAM" id="Phobius"/>
    </source>
</evidence>
<dbReference type="InterPro" id="IPR010640">
    <property type="entry name" value="Low_temperature_requirement_A"/>
</dbReference>
<keyword evidence="1" id="KW-1133">Transmembrane helix</keyword>
<feature type="transmembrane region" description="Helical" evidence="1">
    <location>
        <begin position="324"/>
        <end position="341"/>
    </location>
</feature>
<feature type="transmembrane region" description="Helical" evidence="1">
    <location>
        <begin position="193"/>
        <end position="214"/>
    </location>
</feature>